<dbReference type="PROSITE" id="PS00028">
    <property type="entry name" value="ZINC_FINGER_C2H2_1"/>
    <property type="match status" value="1"/>
</dbReference>
<keyword evidence="1" id="KW-0863">Zinc-finger</keyword>
<evidence type="ECO:0000256" key="1">
    <source>
        <dbReference type="PROSITE-ProRule" id="PRU00042"/>
    </source>
</evidence>
<evidence type="ECO:0000313" key="5">
    <source>
        <dbReference type="Proteomes" id="UP000198287"/>
    </source>
</evidence>
<dbReference type="AlphaFoldDB" id="A0A226EKP4"/>
<feature type="region of interest" description="Disordered" evidence="2">
    <location>
        <begin position="172"/>
        <end position="198"/>
    </location>
</feature>
<feature type="domain" description="C2H2-type" evidence="3">
    <location>
        <begin position="295"/>
        <end position="325"/>
    </location>
</feature>
<dbReference type="Proteomes" id="UP000198287">
    <property type="component" value="Unassembled WGS sequence"/>
</dbReference>
<organism evidence="4 5">
    <name type="scientific">Folsomia candida</name>
    <name type="common">Springtail</name>
    <dbReference type="NCBI Taxonomy" id="158441"/>
    <lineage>
        <taxon>Eukaryota</taxon>
        <taxon>Metazoa</taxon>
        <taxon>Ecdysozoa</taxon>
        <taxon>Arthropoda</taxon>
        <taxon>Hexapoda</taxon>
        <taxon>Collembola</taxon>
        <taxon>Entomobryomorpha</taxon>
        <taxon>Isotomoidea</taxon>
        <taxon>Isotomidae</taxon>
        <taxon>Proisotominae</taxon>
        <taxon>Folsomia</taxon>
    </lineage>
</organism>
<comment type="caution">
    <text evidence="4">The sequence shown here is derived from an EMBL/GenBank/DDBJ whole genome shotgun (WGS) entry which is preliminary data.</text>
</comment>
<dbReference type="GO" id="GO:0008270">
    <property type="term" value="F:zinc ion binding"/>
    <property type="evidence" value="ECO:0007669"/>
    <property type="project" value="UniProtKB-KW"/>
</dbReference>
<feature type="domain" description="C2H2-type" evidence="3">
    <location>
        <begin position="230"/>
        <end position="258"/>
    </location>
</feature>
<sequence length="394" mass="44855">MISDNELLRQDPKVGVDLFAWKDDNDDIQMRVLTDQDIEQKLIQIYFSLLTDKYQDVRDMTVNVGPARTCLISITEKITSQFNSDALDLEGCKVKELYEQWGWKVDPALTYSFHIYSDDSWVADQFRFRIRRKFGVVCAKAPYTSEVVLAKHAEKIDDHLRQFLHRLPQIRQDYFNKPPPPPPEQLQNPLPRPPPQEKRSCKFCGAVLVGVGTDDFNHMKTSHYSGPNAISCDLCPCTFATPTSRKSHRAKYHPGAKPQKRNTFGIPDINEEDAGKCDALIEIVPLEEGSNLTKYRCTWGRECDKIKNGLASSREHVCAHLGLKPHICPASGCTYSSSFYGGTVVHYKVCTLIFFSYLMSSKSCIYSHQEPEDKDSEEQQEEPPHKKTKSSTPP</sequence>
<protein>
    <recommendedName>
        <fullName evidence="3">C2H2-type domain-containing protein</fullName>
    </recommendedName>
</protein>
<evidence type="ECO:0000256" key="2">
    <source>
        <dbReference type="SAM" id="MobiDB-lite"/>
    </source>
</evidence>
<evidence type="ECO:0000259" key="3">
    <source>
        <dbReference type="PROSITE" id="PS50157"/>
    </source>
</evidence>
<keyword evidence="1" id="KW-0479">Metal-binding</keyword>
<dbReference type="EMBL" id="LNIX01000003">
    <property type="protein sequence ID" value="OXA57687.1"/>
    <property type="molecule type" value="Genomic_DNA"/>
</dbReference>
<accession>A0A226EKP4</accession>
<evidence type="ECO:0000313" key="4">
    <source>
        <dbReference type="EMBL" id="OXA57687.1"/>
    </source>
</evidence>
<feature type="region of interest" description="Disordered" evidence="2">
    <location>
        <begin position="369"/>
        <end position="394"/>
    </location>
</feature>
<dbReference type="InterPro" id="IPR013087">
    <property type="entry name" value="Znf_C2H2_type"/>
</dbReference>
<keyword evidence="1" id="KW-0862">Zinc</keyword>
<proteinExistence type="predicted"/>
<feature type="compositionally biased region" description="Acidic residues" evidence="2">
    <location>
        <begin position="372"/>
        <end position="381"/>
    </location>
</feature>
<name>A0A226EKP4_FOLCA</name>
<reference evidence="4 5" key="1">
    <citation type="submission" date="2015-12" db="EMBL/GenBank/DDBJ databases">
        <title>The genome of Folsomia candida.</title>
        <authorList>
            <person name="Faddeeva A."/>
            <person name="Derks M.F."/>
            <person name="Anvar Y."/>
            <person name="Smit S."/>
            <person name="Van Straalen N."/>
            <person name="Roelofs D."/>
        </authorList>
    </citation>
    <scope>NUCLEOTIDE SEQUENCE [LARGE SCALE GENOMIC DNA]</scope>
    <source>
        <strain evidence="4 5">VU population</strain>
        <tissue evidence="4">Whole body</tissue>
    </source>
</reference>
<feature type="compositionally biased region" description="Pro residues" evidence="2">
    <location>
        <begin position="177"/>
        <end position="194"/>
    </location>
</feature>
<keyword evidence="5" id="KW-1185">Reference proteome</keyword>
<dbReference type="PROSITE" id="PS50157">
    <property type="entry name" value="ZINC_FINGER_C2H2_2"/>
    <property type="match status" value="2"/>
</dbReference>
<gene>
    <name evidence="4" type="ORF">Fcan01_07627</name>
</gene>